<organism evidence="2 3">
    <name type="scientific">Trichinella murrelli</name>
    <dbReference type="NCBI Taxonomy" id="144512"/>
    <lineage>
        <taxon>Eukaryota</taxon>
        <taxon>Metazoa</taxon>
        <taxon>Ecdysozoa</taxon>
        <taxon>Nematoda</taxon>
        <taxon>Enoplea</taxon>
        <taxon>Dorylaimia</taxon>
        <taxon>Trichinellida</taxon>
        <taxon>Trichinellidae</taxon>
        <taxon>Trichinella</taxon>
    </lineage>
</organism>
<evidence type="ECO:0000256" key="1">
    <source>
        <dbReference type="SAM" id="Phobius"/>
    </source>
</evidence>
<comment type="caution">
    <text evidence="2">The sequence shown here is derived from an EMBL/GenBank/DDBJ whole genome shotgun (WGS) entry which is preliminary data.</text>
</comment>
<name>A0A0V0TYN6_9BILA</name>
<feature type="transmembrane region" description="Helical" evidence="1">
    <location>
        <begin position="238"/>
        <end position="257"/>
    </location>
</feature>
<dbReference type="EMBL" id="JYDJ01000103">
    <property type="protein sequence ID" value="KRX44155.1"/>
    <property type="molecule type" value="Genomic_DNA"/>
</dbReference>
<keyword evidence="1" id="KW-0812">Transmembrane</keyword>
<sequence length="366" mass="41925">MITQGITIHTPYVDSTTLSKEEFFQVKRKKRSNNIMLSVVAKNGIIESILLIEAIWPRSVEDNNLRHRYEVLRIGDKAKLICKRTVDDFKMIAAIKHIHNTLNENTLKTPDLDDHQLEADKKQVESNEGIEETKRDEQAVEADVKSTLNEVIETVGELTVTCSGQCSDCDDEKLTAERVRSMNKNHVMVPICEVSSDGRGQLLKRNKATKHYNDINPNGILAHICLELASGMDMYCQFWWLFIIFVVYAILLCDWNITILNAILRASTSLPATIFRASVMYLSAIGMDFEKALQRVKSVRNVSPKHHLKLQNYYYVKCSQSPDDDIRKKRHCVRKLRFLSLGFAVESVAYNLLSFIQISIRLLYVL</sequence>
<keyword evidence="1" id="KW-0472">Membrane</keyword>
<dbReference type="AlphaFoldDB" id="A0A0V0TYN6"/>
<proteinExistence type="predicted"/>
<evidence type="ECO:0000313" key="2">
    <source>
        <dbReference type="EMBL" id="KRX44155.1"/>
    </source>
</evidence>
<dbReference type="Proteomes" id="UP000055048">
    <property type="component" value="Unassembled WGS sequence"/>
</dbReference>
<feature type="transmembrane region" description="Helical" evidence="1">
    <location>
        <begin position="338"/>
        <end position="360"/>
    </location>
</feature>
<accession>A0A0V0TYN6</accession>
<protein>
    <submittedName>
        <fullName evidence="2">Uncharacterized protein</fullName>
    </submittedName>
</protein>
<keyword evidence="1" id="KW-1133">Transmembrane helix</keyword>
<gene>
    <name evidence="2" type="ORF">T05_4869</name>
</gene>
<reference evidence="2 3" key="1">
    <citation type="submission" date="2015-01" db="EMBL/GenBank/DDBJ databases">
        <title>Evolution of Trichinella species and genotypes.</title>
        <authorList>
            <person name="Korhonen P.K."/>
            <person name="Edoardo P."/>
            <person name="Giuseppe L.R."/>
            <person name="Gasser R.B."/>
        </authorList>
    </citation>
    <scope>NUCLEOTIDE SEQUENCE [LARGE SCALE GENOMIC DNA]</scope>
    <source>
        <strain evidence="2">ISS417</strain>
    </source>
</reference>
<keyword evidence="3" id="KW-1185">Reference proteome</keyword>
<evidence type="ECO:0000313" key="3">
    <source>
        <dbReference type="Proteomes" id="UP000055048"/>
    </source>
</evidence>